<reference evidence="3" key="1">
    <citation type="submission" date="2017-11" db="EMBL/GenBank/DDBJ databases">
        <title>Otitis media/interna in a cat caused by the recently described species Corynebacterium provencense.</title>
        <authorList>
            <person name="Kittl S."/>
            <person name="Brodard I."/>
            <person name="Rychener L."/>
            <person name="Jores J."/>
            <person name="Roosje P."/>
            <person name="Gobeli Brawand S."/>
        </authorList>
    </citation>
    <scope>NUCLEOTIDE SEQUENCE [LARGE SCALE GENOMIC DNA]</scope>
    <source>
        <strain evidence="3">17KM38</strain>
    </source>
</reference>
<dbReference type="InterPro" id="IPR001466">
    <property type="entry name" value="Beta-lactam-related"/>
</dbReference>
<dbReference type="InterPro" id="IPR012338">
    <property type="entry name" value="Beta-lactam/transpept-like"/>
</dbReference>
<protein>
    <recommendedName>
        <fullName evidence="1">Beta-lactamase-related domain-containing protein</fullName>
    </recommendedName>
</protein>
<keyword evidence="3" id="KW-1185">Reference proteome</keyword>
<name>A0A2Z3YV86_9CORY</name>
<dbReference type="InterPro" id="IPR050789">
    <property type="entry name" value="Diverse_Enzym_Activities"/>
</dbReference>
<dbReference type="PANTHER" id="PTHR43283">
    <property type="entry name" value="BETA-LACTAMASE-RELATED"/>
    <property type="match status" value="1"/>
</dbReference>
<dbReference type="KEGG" id="cpre:Csp1_17330"/>
<dbReference type="Gene3D" id="3.40.710.10">
    <property type="entry name" value="DD-peptidase/beta-lactamase superfamily"/>
    <property type="match status" value="1"/>
</dbReference>
<dbReference type="Pfam" id="PF00144">
    <property type="entry name" value="Beta-lactamase"/>
    <property type="match status" value="1"/>
</dbReference>
<evidence type="ECO:0000313" key="3">
    <source>
        <dbReference type="Proteomes" id="UP000247696"/>
    </source>
</evidence>
<evidence type="ECO:0000313" key="2">
    <source>
        <dbReference type="EMBL" id="AWT26514.1"/>
    </source>
</evidence>
<dbReference type="OrthoDB" id="3336932at2"/>
<dbReference type="PANTHER" id="PTHR43283:SF15">
    <property type="entry name" value="CONSERVED PROTEIN"/>
    <property type="match status" value="1"/>
</dbReference>
<accession>A0A2Z3YV86</accession>
<dbReference type="STRING" id="1737425.GCA_900049755_02660"/>
<gene>
    <name evidence="2" type="ORF">Csp1_17330</name>
</gene>
<dbReference type="AlphaFoldDB" id="A0A2Z3YV86"/>
<dbReference type="RefSeq" id="WP_110481565.1">
    <property type="nucleotide sequence ID" value="NZ_CP024988.1"/>
</dbReference>
<proteinExistence type="predicted"/>
<evidence type="ECO:0000259" key="1">
    <source>
        <dbReference type="Pfam" id="PF00144"/>
    </source>
</evidence>
<feature type="domain" description="Beta-lactamase-related" evidence="1">
    <location>
        <begin position="38"/>
        <end position="281"/>
    </location>
</feature>
<sequence length="298" mass="31434">MTTAQKVLAEVRDWPVDHVSAAVLSPGPESPVTVGDGHRLFPLASVSKLVTAYTVLVAVSEGCFSLDDTVDGISSSTGVVVAGPADATVRELLSHASGTGFSDRVREKAPRVRRIYSSAGFEILADLVTVAVSEVGLDFPTYVRAAVAEPLGIAPAELVVTGSAGHGFSASLDALIRLAGEFLSPVLLPVSLWDEALTPQFPDLDGVVPGYGRQRPCPWGLGFELHGHKFPHWLASSMPEDVAGHFGQSGTFLWFHRATGTSGIVLTDRAFGDWARRRWADFNAGVWGAVGTDGFPGA</sequence>
<dbReference type="Proteomes" id="UP000247696">
    <property type="component" value="Chromosome"/>
</dbReference>
<dbReference type="SUPFAM" id="SSF56601">
    <property type="entry name" value="beta-lactamase/transpeptidase-like"/>
    <property type="match status" value="1"/>
</dbReference>
<organism evidence="2 3">
    <name type="scientific">Corynebacterium provencense</name>
    <dbReference type="NCBI Taxonomy" id="1737425"/>
    <lineage>
        <taxon>Bacteria</taxon>
        <taxon>Bacillati</taxon>
        <taxon>Actinomycetota</taxon>
        <taxon>Actinomycetes</taxon>
        <taxon>Mycobacteriales</taxon>
        <taxon>Corynebacteriaceae</taxon>
        <taxon>Corynebacterium</taxon>
    </lineage>
</organism>
<dbReference type="EMBL" id="CP024988">
    <property type="protein sequence ID" value="AWT26514.1"/>
    <property type="molecule type" value="Genomic_DNA"/>
</dbReference>